<name>A0A420Y3I1_9PEZI</name>
<dbReference type="STRING" id="177199.A0A420Y3I1"/>
<dbReference type="AlphaFoldDB" id="A0A420Y3I1"/>
<feature type="region of interest" description="Disordered" evidence="1">
    <location>
        <begin position="1"/>
        <end position="25"/>
    </location>
</feature>
<dbReference type="PANTHER" id="PTHR35391:SF5">
    <property type="entry name" value="DUF6590 DOMAIN-CONTAINING PROTEIN"/>
    <property type="match status" value="1"/>
</dbReference>
<evidence type="ECO:0000313" key="4">
    <source>
        <dbReference type="Proteomes" id="UP000275385"/>
    </source>
</evidence>
<protein>
    <recommendedName>
        <fullName evidence="2">DUF6590 domain-containing protein</fullName>
    </recommendedName>
</protein>
<evidence type="ECO:0000259" key="2">
    <source>
        <dbReference type="Pfam" id="PF20233"/>
    </source>
</evidence>
<feature type="domain" description="DUF6590" evidence="2">
    <location>
        <begin position="266"/>
        <end position="416"/>
    </location>
</feature>
<organism evidence="3 4">
    <name type="scientific">Coniochaeta pulveracea</name>
    <dbReference type="NCBI Taxonomy" id="177199"/>
    <lineage>
        <taxon>Eukaryota</taxon>
        <taxon>Fungi</taxon>
        <taxon>Dikarya</taxon>
        <taxon>Ascomycota</taxon>
        <taxon>Pezizomycotina</taxon>
        <taxon>Sordariomycetes</taxon>
        <taxon>Sordariomycetidae</taxon>
        <taxon>Coniochaetales</taxon>
        <taxon>Coniochaetaceae</taxon>
        <taxon>Coniochaeta</taxon>
    </lineage>
</organism>
<dbReference type="Pfam" id="PF20233">
    <property type="entry name" value="DUF6590"/>
    <property type="match status" value="1"/>
</dbReference>
<dbReference type="InterPro" id="IPR046497">
    <property type="entry name" value="DUF6590"/>
</dbReference>
<dbReference type="PANTHER" id="PTHR35391">
    <property type="entry name" value="C2H2-TYPE DOMAIN-CONTAINING PROTEIN-RELATED"/>
    <property type="match status" value="1"/>
</dbReference>
<feature type="region of interest" description="Disordered" evidence="1">
    <location>
        <begin position="424"/>
        <end position="454"/>
    </location>
</feature>
<keyword evidence="4" id="KW-1185">Reference proteome</keyword>
<feature type="region of interest" description="Disordered" evidence="1">
    <location>
        <begin position="75"/>
        <end position="173"/>
    </location>
</feature>
<sequence>MSSRRSGKRPARQTEQPRWTWSAEPVWSEERQDYYWVATNEQGEVYHRWQNEQNEEPATPRTAQVDYSMAGQLAKVQLDGPHEDAAPSGGDGYDLATEQSPDADGQGKGKAVHYGAAGNEGAGDGYGGGSGEGSSGDGGGTWPADPFLGRNDAVAGDPHDQEAAPDQEYNPDYRYDQAPELQQGLTVGSETYAIPQQGDYVEYPQVEAGPSSTLYATHPNADEGNESTSRPMTNATTIPDIRNHIQGTPGDVERLDSRFRVVPSYMFQPGRVFKILWADPMGHGRQSAQDNFTENTFFSPYGGQFHAKIRRFIIVAQDRGHSTCVPIFTYMKQGCTKPGVKPEQHGIIHEVGTEPFPVPGEGRLGFRPVCMEMNPDVPEERLARESRVAYSKFITVEHNVKVLFIGSIVPADFDRIVAPAINTSWARKTHRPPREHHRERQHGQSTKHGRHGRK</sequence>
<gene>
    <name evidence="3" type="ORF">DL546_000638</name>
</gene>
<evidence type="ECO:0000256" key="1">
    <source>
        <dbReference type="SAM" id="MobiDB-lite"/>
    </source>
</evidence>
<proteinExistence type="predicted"/>
<dbReference type="OrthoDB" id="3559580at2759"/>
<feature type="compositionally biased region" description="Gly residues" evidence="1">
    <location>
        <begin position="118"/>
        <end position="141"/>
    </location>
</feature>
<dbReference type="EMBL" id="QVQW01000056">
    <property type="protein sequence ID" value="RKU42432.1"/>
    <property type="molecule type" value="Genomic_DNA"/>
</dbReference>
<evidence type="ECO:0000313" key="3">
    <source>
        <dbReference type="EMBL" id="RKU42432.1"/>
    </source>
</evidence>
<dbReference type="Proteomes" id="UP000275385">
    <property type="component" value="Unassembled WGS sequence"/>
</dbReference>
<accession>A0A420Y3I1</accession>
<reference evidence="3 4" key="1">
    <citation type="submission" date="2018-08" db="EMBL/GenBank/DDBJ databases">
        <title>Draft genome of the lignicolous fungus Coniochaeta pulveracea.</title>
        <authorList>
            <person name="Borstlap C.J."/>
            <person name="De Witt R.N."/>
            <person name="Botha A."/>
            <person name="Volschenk H."/>
        </authorList>
    </citation>
    <scope>NUCLEOTIDE SEQUENCE [LARGE SCALE GENOMIC DNA]</scope>
    <source>
        <strain evidence="3 4">CAB683</strain>
    </source>
</reference>
<feature type="compositionally biased region" description="Basic residues" evidence="1">
    <location>
        <begin position="443"/>
        <end position="454"/>
    </location>
</feature>
<feature type="compositionally biased region" description="Basic residues" evidence="1">
    <location>
        <begin position="1"/>
        <end position="11"/>
    </location>
</feature>
<comment type="caution">
    <text evidence="3">The sequence shown here is derived from an EMBL/GenBank/DDBJ whole genome shotgun (WGS) entry which is preliminary data.</text>
</comment>